<dbReference type="EMBL" id="QFYR01000001">
    <property type="protein sequence ID" value="RAK57511.1"/>
    <property type="molecule type" value="Genomic_DNA"/>
</dbReference>
<keyword evidence="3" id="KW-1185">Reference proteome</keyword>
<dbReference type="Gene3D" id="6.10.280.50">
    <property type="match status" value="1"/>
</dbReference>
<gene>
    <name evidence="2" type="ORF">DJ018_06120</name>
</gene>
<accession>A0A328ATE3</accession>
<name>A0A328ATE3_9CAUL</name>
<dbReference type="InterPro" id="IPR007420">
    <property type="entry name" value="DUF465"/>
</dbReference>
<dbReference type="Pfam" id="PF04325">
    <property type="entry name" value="DUF465"/>
    <property type="match status" value="1"/>
</dbReference>
<keyword evidence="1" id="KW-0175">Coiled coil</keyword>
<proteinExistence type="predicted"/>
<evidence type="ECO:0000313" key="3">
    <source>
        <dbReference type="Proteomes" id="UP000249725"/>
    </source>
</evidence>
<dbReference type="InterPro" id="IPR038444">
    <property type="entry name" value="DUF465_sf"/>
</dbReference>
<dbReference type="RefSeq" id="WP_111513963.1">
    <property type="nucleotide sequence ID" value="NZ_QFYR01000001.1"/>
</dbReference>
<dbReference type="Proteomes" id="UP000249725">
    <property type="component" value="Unassembled WGS sequence"/>
</dbReference>
<evidence type="ECO:0000256" key="1">
    <source>
        <dbReference type="SAM" id="Coils"/>
    </source>
</evidence>
<sequence length="71" mass="8033">MDDQVYLDEDALRARLAELKQDHADMDAAVQAIALSPLPDMLLIGRLKRKKLAMKDEISRIEEMLTPDIIA</sequence>
<organism evidence="2 3">
    <name type="scientific">Phenylobacterium deserti</name>
    <dbReference type="NCBI Taxonomy" id="1914756"/>
    <lineage>
        <taxon>Bacteria</taxon>
        <taxon>Pseudomonadati</taxon>
        <taxon>Pseudomonadota</taxon>
        <taxon>Alphaproteobacteria</taxon>
        <taxon>Caulobacterales</taxon>
        <taxon>Caulobacteraceae</taxon>
        <taxon>Phenylobacterium</taxon>
    </lineage>
</organism>
<protein>
    <recommendedName>
        <fullName evidence="4">DUF465 domain-containing protein</fullName>
    </recommendedName>
</protein>
<comment type="caution">
    <text evidence="2">The sequence shown here is derived from an EMBL/GenBank/DDBJ whole genome shotgun (WGS) entry which is preliminary data.</text>
</comment>
<dbReference type="AlphaFoldDB" id="A0A328ATE3"/>
<reference evidence="3" key="1">
    <citation type="submission" date="2018-05" db="EMBL/GenBank/DDBJ databases">
        <authorList>
            <person name="Li X."/>
        </authorList>
    </citation>
    <scope>NUCLEOTIDE SEQUENCE [LARGE SCALE GENOMIC DNA]</scope>
    <source>
        <strain evidence="3">YIM 73061</strain>
    </source>
</reference>
<evidence type="ECO:0008006" key="4">
    <source>
        <dbReference type="Google" id="ProtNLM"/>
    </source>
</evidence>
<dbReference type="OrthoDB" id="7869924at2"/>
<evidence type="ECO:0000313" key="2">
    <source>
        <dbReference type="EMBL" id="RAK57511.1"/>
    </source>
</evidence>
<feature type="coiled-coil region" evidence="1">
    <location>
        <begin position="9"/>
        <end position="64"/>
    </location>
</feature>